<comment type="similarity">
    <text evidence="1">Belongs to the TRAFAC class OBG-HflX-like GTPase superfamily. OBG GTPase family.</text>
</comment>
<dbReference type="InterPro" id="IPR045086">
    <property type="entry name" value="OBG_GTPase"/>
</dbReference>
<dbReference type="PANTHER" id="PTHR11702">
    <property type="entry name" value="DEVELOPMENTALLY REGULATED GTP-BINDING PROTEIN-RELATED"/>
    <property type="match status" value="1"/>
</dbReference>
<accession>A0A2N2F3N7</accession>
<dbReference type="InterPro" id="IPR014100">
    <property type="entry name" value="GTP-bd_Obg/CgtA"/>
</dbReference>
<feature type="domain" description="OBG-type G" evidence="5">
    <location>
        <begin position="154"/>
        <end position="316"/>
    </location>
</feature>
<evidence type="ECO:0000313" key="8">
    <source>
        <dbReference type="Proteomes" id="UP000233417"/>
    </source>
</evidence>
<evidence type="ECO:0008006" key="9">
    <source>
        <dbReference type="Google" id="ProtNLM"/>
    </source>
</evidence>
<evidence type="ECO:0000259" key="6">
    <source>
        <dbReference type="PROSITE" id="PS51883"/>
    </source>
</evidence>
<dbReference type="GO" id="GO:0003924">
    <property type="term" value="F:GTPase activity"/>
    <property type="evidence" value="ECO:0007669"/>
    <property type="project" value="InterPro"/>
</dbReference>
<dbReference type="PROSITE" id="PS51710">
    <property type="entry name" value="G_OBG"/>
    <property type="match status" value="1"/>
</dbReference>
<keyword evidence="2" id="KW-0547">Nucleotide-binding</keyword>
<dbReference type="InterPro" id="IPR031167">
    <property type="entry name" value="G_OBG"/>
</dbReference>
<gene>
    <name evidence="7" type="ORF">CVU76_02230</name>
</gene>
<dbReference type="Proteomes" id="UP000233417">
    <property type="component" value="Unassembled WGS sequence"/>
</dbReference>
<dbReference type="InterPro" id="IPR006073">
    <property type="entry name" value="GTP-bd"/>
</dbReference>
<protein>
    <recommendedName>
        <fullName evidence="9">GTP-binding protein Obg</fullName>
    </recommendedName>
</protein>
<dbReference type="PROSITE" id="PS51883">
    <property type="entry name" value="OBG"/>
    <property type="match status" value="1"/>
</dbReference>
<keyword evidence="4" id="KW-0342">GTP-binding</keyword>
<dbReference type="InterPro" id="IPR006169">
    <property type="entry name" value="GTP1_OBG_dom"/>
</dbReference>
<dbReference type="GO" id="GO:0042254">
    <property type="term" value="P:ribosome biogenesis"/>
    <property type="evidence" value="ECO:0007669"/>
    <property type="project" value="UniProtKB-UniRule"/>
</dbReference>
<dbReference type="Pfam" id="PF01018">
    <property type="entry name" value="GTP1_OBG"/>
    <property type="match status" value="1"/>
</dbReference>
<dbReference type="Gene3D" id="3.40.50.300">
    <property type="entry name" value="P-loop containing nucleotide triphosphate hydrolases"/>
    <property type="match status" value="1"/>
</dbReference>
<dbReference type="AlphaFoldDB" id="A0A2N2F3N7"/>
<dbReference type="PANTHER" id="PTHR11702:SF31">
    <property type="entry name" value="MITOCHONDRIAL RIBOSOME-ASSOCIATED GTPASE 2"/>
    <property type="match status" value="1"/>
</dbReference>
<evidence type="ECO:0000256" key="2">
    <source>
        <dbReference type="ARBA" id="ARBA00022741"/>
    </source>
</evidence>
<feature type="domain" description="Obg" evidence="6">
    <location>
        <begin position="1"/>
        <end position="153"/>
    </location>
</feature>
<dbReference type="SUPFAM" id="SSF52540">
    <property type="entry name" value="P-loop containing nucleoside triphosphate hydrolases"/>
    <property type="match status" value="1"/>
</dbReference>
<dbReference type="Gene3D" id="2.70.210.12">
    <property type="entry name" value="GTP1/OBG domain"/>
    <property type="match status" value="1"/>
</dbReference>
<dbReference type="Pfam" id="PF01926">
    <property type="entry name" value="MMR_HSR1"/>
    <property type="match status" value="1"/>
</dbReference>
<proteinExistence type="inferred from homology"/>
<dbReference type="SUPFAM" id="SSF82051">
    <property type="entry name" value="Obg GTP-binding protein N-terminal domain"/>
    <property type="match status" value="1"/>
</dbReference>
<evidence type="ECO:0000256" key="3">
    <source>
        <dbReference type="ARBA" id="ARBA00022842"/>
    </source>
</evidence>
<dbReference type="GO" id="GO:0000287">
    <property type="term" value="F:magnesium ion binding"/>
    <property type="evidence" value="ECO:0007669"/>
    <property type="project" value="InterPro"/>
</dbReference>
<evidence type="ECO:0000259" key="5">
    <source>
        <dbReference type="PROSITE" id="PS51710"/>
    </source>
</evidence>
<dbReference type="EMBL" id="PHAO01000001">
    <property type="protein sequence ID" value="PKN02820.1"/>
    <property type="molecule type" value="Genomic_DNA"/>
</dbReference>
<evidence type="ECO:0000256" key="1">
    <source>
        <dbReference type="ARBA" id="ARBA00007699"/>
    </source>
</evidence>
<dbReference type="PRINTS" id="PR00326">
    <property type="entry name" value="GTP1OBG"/>
</dbReference>
<comment type="caution">
    <text evidence="7">The sequence shown here is derived from an EMBL/GenBank/DDBJ whole genome shotgun (WGS) entry which is preliminary data.</text>
</comment>
<reference evidence="7 8" key="1">
    <citation type="journal article" date="2017" name="ISME J.">
        <title>Potential for microbial H2 and metal transformations associated with novel bacteria and archaea in deep terrestrial subsurface sediments.</title>
        <authorList>
            <person name="Hernsdorf A.W."/>
            <person name="Amano Y."/>
            <person name="Miyakawa K."/>
            <person name="Ise K."/>
            <person name="Suzuki Y."/>
            <person name="Anantharaman K."/>
            <person name="Probst A."/>
            <person name="Burstein D."/>
            <person name="Thomas B.C."/>
            <person name="Banfield J.F."/>
        </authorList>
    </citation>
    <scope>NUCLEOTIDE SEQUENCE [LARGE SCALE GENOMIC DNA]</scope>
    <source>
        <strain evidence="7">HGW-Dojkabacteria-1</strain>
    </source>
</reference>
<name>A0A2N2F3N7_9BACT</name>
<evidence type="ECO:0000313" key="7">
    <source>
        <dbReference type="EMBL" id="PKN02820.1"/>
    </source>
</evidence>
<dbReference type="InterPro" id="IPR027417">
    <property type="entry name" value="P-loop_NTPase"/>
</dbReference>
<organism evidence="7 8">
    <name type="scientific">Candidatus Dojkabacteria bacterium HGW-Dojkabacteria-1</name>
    <dbReference type="NCBI Taxonomy" id="2013761"/>
    <lineage>
        <taxon>Bacteria</taxon>
        <taxon>Candidatus Dojkabacteria</taxon>
    </lineage>
</organism>
<dbReference type="GO" id="GO:0005525">
    <property type="term" value="F:GTP binding"/>
    <property type="evidence" value="ECO:0007669"/>
    <property type="project" value="UniProtKB-KW"/>
</dbReference>
<dbReference type="InterPro" id="IPR036726">
    <property type="entry name" value="GTP1_OBG_dom_sf"/>
</dbReference>
<dbReference type="PIRSF" id="PIRSF002401">
    <property type="entry name" value="GTP_bd_Obg/CgtA"/>
    <property type="match status" value="1"/>
</dbReference>
<evidence type="ECO:0000256" key="4">
    <source>
        <dbReference type="ARBA" id="ARBA00023134"/>
    </source>
</evidence>
<keyword evidence="3" id="KW-0460">Magnesium</keyword>
<sequence>MVMKDIIQIKIQSGNGGEGIIAFDNRRKADGGNGGKGGDVYIEGSTNYFDLSHLEKNSFLKAEDGFRGEKNKRNGKNGKDLTIFVPLVTKIFNEDGSEIVKILNKGDRVKILTGGEGGLGNFQLRGEGWDGKLSRKRAQKGEEKRLKLELNLRADAIFLGLPNAGKSSLINGLTNAKYKVASYEFTTLDPQLAIMGRFVLMDLPGLIEGTYKGKGLGTKFLKHTKYSRLLVHCISLENENILNVYKQMRNEFEKISKELAYLPEFIVFTKADILSLDELEEKKKVLSKDFKDFVLVSSFRNEDLKVLGDELEKRLSSAS</sequence>